<evidence type="ECO:0000313" key="2">
    <source>
        <dbReference type="EMBL" id="MFD1946079.1"/>
    </source>
</evidence>
<evidence type="ECO:0000313" key="3">
    <source>
        <dbReference type="Proteomes" id="UP001597351"/>
    </source>
</evidence>
<dbReference type="RefSeq" id="WP_343915988.1">
    <property type="nucleotide sequence ID" value="NZ_BAAAJT010000002.1"/>
</dbReference>
<dbReference type="EMBL" id="JBHUGD010000003">
    <property type="protein sequence ID" value="MFD1946079.1"/>
    <property type="molecule type" value="Genomic_DNA"/>
</dbReference>
<comment type="caution">
    <text evidence="2">The sequence shown here is derived from an EMBL/GenBank/DDBJ whole genome shotgun (WGS) entry which is preliminary data.</text>
</comment>
<dbReference type="Pfam" id="PF19581">
    <property type="entry name" value="Glyoxalase_7"/>
    <property type="match status" value="1"/>
</dbReference>
<dbReference type="SUPFAM" id="SSF54593">
    <property type="entry name" value="Glyoxalase/Bleomycin resistance protein/Dihydroxybiphenyl dioxygenase"/>
    <property type="match status" value="1"/>
</dbReference>
<accession>A0ABW4THG4</accession>
<keyword evidence="1" id="KW-0046">Antibiotic resistance</keyword>
<reference evidence="3" key="1">
    <citation type="journal article" date="2019" name="Int. J. Syst. Evol. Microbiol.">
        <title>The Global Catalogue of Microorganisms (GCM) 10K type strain sequencing project: providing services to taxonomists for standard genome sequencing and annotation.</title>
        <authorList>
            <consortium name="The Broad Institute Genomics Platform"/>
            <consortium name="The Broad Institute Genome Sequencing Center for Infectious Disease"/>
            <person name="Wu L."/>
            <person name="Ma J."/>
        </authorList>
    </citation>
    <scope>NUCLEOTIDE SEQUENCE [LARGE SCALE GENOMIC DNA]</scope>
    <source>
        <strain evidence="3">CGMCC 1.12477</strain>
    </source>
</reference>
<dbReference type="Proteomes" id="UP001597351">
    <property type="component" value="Unassembled WGS sequence"/>
</dbReference>
<keyword evidence="3" id="KW-1185">Reference proteome</keyword>
<evidence type="ECO:0000256" key="1">
    <source>
        <dbReference type="ARBA" id="ARBA00023251"/>
    </source>
</evidence>
<gene>
    <name evidence="2" type="ORF">ACFSDE_04705</name>
</gene>
<dbReference type="Gene3D" id="3.10.180.10">
    <property type="entry name" value="2,3-Dihydroxybiphenyl 1,2-Dioxygenase, domain 1"/>
    <property type="match status" value="1"/>
</dbReference>
<proteinExistence type="predicted"/>
<name>A0ABW4THG4_9ACTN</name>
<sequence length="108" mass="12261">MSAVPVLRVSDVDRALAWWARLGFVEEFRHRFEGTEPRYVGIVRDGCRIHLSEHEGDAYGHGLVYLWVPDVDRVAADFGVPVDDMPWARDCEVTDPDGNRIRVATAHD</sequence>
<dbReference type="InterPro" id="IPR029068">
    <property type="entry name" value="Glyas_Bleomycin-R_OHBP_Dase"/>
</dbReference>
<dbReference type="InterPro" id="IPR000335">
    <property type="entry name" value="Bleomycin-R"/>
</dbReference>
<protein>
    <submittedName>
        <fullName evidence="2">Glyoxalase superfamily protein</fullName>
    </submittedName>
</protein>
<organism evidence="2 3">
    <name type="scientific">Nocardioides aestuarii</name>
    <dbReference type="NCBI Taxonomy" id="252231"/>
    <lineage>
        <taxon>Bacteria</taxon>
        <taxon>Bacillati</taxon>
        <taxon>Actinomycetota</taxon>
        <taxon>Actinomycetes</taxon>
        <taxon>Propionibacteriales</taxon>
        <taxon>Nocardioidaceae</taxon>
        <taxon>Nocardioides</taxon>
    </lineage>
</organism>